<comment type="caution">
    <text evidence="2">The sequence shown here is derived from an EMBL/GenBank/DDBJ whole genome shotgun (WGS) entry which is preliminary data.</text>
</comment>
<evidence type="ECO:0000313" key="2">
    <source>
        <dbReference type="EMBL" id="GEN32655.1"/>
    </source>
</evidence>
<feature type="compositionally biased region" description="Basic residues" evidence="1">
    <location>
        <begin position="7"/>
        <end position="17"/>
    </location>
</feature>
<organism evidence="2 3">
    <name type="scientific">Aneurinibacillus danicus</name>
    <dbReference type="NCBI Taxonomy" id="267746"/>
    <lineage>
        <taxon>Bacteria</taxon>
        <taxon>Bacillati</taxon>
        <taxon>Bacillota</taxon>
        <taxon>Bacilli</taxon>
        <taxon>Bacillales</taxon>
        <taxon>Paenibacillaceae</taxon>
        <taxon>Aneurinibacillus group</taxon>
        <taxon>Aneurinibacillus</taxon>
    </lineage>
</organism>
<evidence type="ECO:0000313" key="3">
    <source>
        <dbReference type="Proteomes" id="UP000321157"/>
    </source>
</evidence>
<dbReference type="RefSeq" id="WP_170230043.1">
    <property type="nucleotide sequence ID" value="NZ_BJXX01000011.1"/>
</dbReference>
<dbReference type="AlphaFoldDB" id="A0A511V188"/>
<gene>
    <name evidence="2" type="ORF">ADA01nite_01150</name>
</gene>
<dbReference type="Proteomes" id="UP000321157">
    <property type="component" value="Unassembled WGS sequence"/>
</dbReference>
<name>A0A511V188_9BACL</name>
<feature type="region of interest" description="Disordered" evidence="1">
    <location>
        <begin position="1"/>
        <end position="58"/>
    </location>
</feature>
<accession>A0A511V188</accession>
<evidence type="ECO:0000256" key="1">
    <source>
        <dbReference type="SAM" id="MobiDB-lite"/>
    </source>
</evidence>
<sequence>MGENRFRRYSHQKPLGHRHVEDTPYLGDADKPAKPSPSVEVRNASEMENAGDMRLGKK</sequence>
<protein>
    <submittedName>
        <fullName evidence="2">Uncharacterized protein</fullName>
    </submittedName>
</protein>
<proteinExistence type="predicted"/>
<dbReference type="EMBL" id="BJXX01000011">
    <property type="protein sequence ID" value="GEN32655.1"/>
    <property type="molecule type" value="Genomic_DNA"/>
</dbReference>
<keyword evidence="3" id="KW-1185">Reference proteome</keyword>
<feature type="compositionally biased region" description="Basic and acidic residues" evidence="1">
    <location>
        <begin position="18"/>
        <end position="33"/>
    </location>
</feature>
<reference evidence="2 3" key="1">
    <citation type="submission" date="2019-07" db="EMBL/GenBank/DDBJ databases">
        <title>Whole genome shotgun sequence of Aneurinibacillus danicus NBRC 102444.</title>
        <authorList>
            <person name="Hosoyama A."/>
            <person name="Uohara A."/>
            <person name="Ohji S."/>
            <person name="Ichikawa N."/>
        </authorList>
    </citation>
    <scope>NUCLEOTIDE SEQUENCE [LARGE SCALE GENOMIC DNA]</scope>
    <source>
        <strain evidence="2 3">NBRC 102444</strain>
    </source>
</reference>